<comment type="caution">
    <text evidence="2">The sequence shown here is derived from an EMBL/GenBank/DDBJ whole genome shotgun (WGS) entry which is preliminary data.</text>
</comment>
<dbReference type="AlphaFoldDB" id="A0AAV5EY38"/>
<keyword evidence="3" id="KW-1185">Reference proteome</keyword>
<reference evidence="2" key="1">
    <citation type="journal article" date="2018" name="DNA Res.">
        <title>Multiple hybrid de novo genome assembly of finger millet, an orphan allotetraploid crop.</title>
        <authorList>
            <person name="Hatakeyama M."/>
            <person name="Aluri S."/>
            <person name="Balachadran M.T."/>
            <person name="Sivarajan S.R."/>
            <person name="Patrignani A."/>
            <person name="Gruter S."/>
            <person name="Poveda L."/>
            <person name="Shimizu-Inatsugi R."/>
            <person name="Baeten J."/>
            <person name="Francoijs K.J."/>
            <person name="Nataraja K.N."/>
            <person name="Reddy Y.A.N."/>
            <person name="Phadnis S."/>
            <person name="Ravikumar R.L."/>
            <person name="Schlapbach R."/>
            <person name="Sreeman S.M."/>
            <person name="Shimizu K.K."/>
        </authorList>
    </citation>
    <scope>NUCLEOTIDE SEQUENCE</scope>
</reference>
<reference evidence="2" key="2">
    <citation type="submission" date="2021-12" db="EMBL/GenBank/DDBJ databases">
        <title>Resequencing data analysis of finger millet.</title>
        <authorList>
            <person name="Hatakeyama M."/>
            <person name="Aluri S."/>
            <person name="Balachadran M.T."/>
            <person name="Sivarajan S.R."/>
            <person name="Poveda L."/>
            <person name="Shimizu-Inatsugi R."/>
            <person name="Schlapbach R."/>
            <person name="Sreeman S.M."/>
            <person name="Shimizu K.K."/>
        </authorList>
    </citation>
    <scope>NUCLEOTIDE SEQUENCE</scope>
</reference>
<sequence length="102" mass="10727">MPSYAAGMFHNHAPAAAAGGDWGPADEAWFRTWGPGSSLWDYDMDGARGLFLNNEADSMEHPNNAQETGTGMACDHVPVTPASSSPPPHSQAPPDSPTTFIS</sequence>
<feature type="compositionally biased region" description="Pro residues" evidence="1">
    <location>
        <begin position="84"/>
        <end position="96"/>
    </location>
</feature>
<gene>
    <name evidence="2" type="primary">gb14925</name>
    <name evidence="2" type="ORF">PR202_gb14925</name>
</gene>
<accession>A0AAV5EY38</accession>
<evidence type="ECO:0000256" key="1">
    <source>
        <dbReference type="SAM" id="MobiDB-lite"/>
    </source>
</evidence>
<feature type="region of interest" description="Disordered" evidence="1">
    <location>
        <begin position="58"/>
        <end position="102"/>
    </location>
</feature>
<evidence type="ECO:0000313" key="3">
    <source>
        <dbReference type="Proteomes" id="UP001054889"/>
    </source>
</evidence>
<dbReference type="Proteomes" id="UP001054889">
    <property type="component" value="Unassembled WGS sequence"/>
</dbReference>
<protein>
    <submittedName>
        <fullName evidence="2">Uncharacterized protein</fullName>
    </submittedName>
</protein>
<dbReference type="EMBL" id="BQKI01000079">
    <property type="protein sequence ID" value="GJN26956.1"/>
    <property type="molecule type" value="Genomic_DNA"/>
</dbReference>
<evidence type="ECO:0000313" key="2">
    <source>
        <dbReference type="EMBL" id="GJN26956.1"/>
    </source>
</evidence>
<proteinExistence type="predicted"/>
<organism evidence="2 3">
    <name type="scientific">Eleusine coracana subsp. coracana</name>
    <dbReference type="NCBI Taxonomy" id="191504"/>
    <lineage>
        <taxon>Eukaryota</taxon>
        <taxon>Viridiplantae</taxon>
        <taxon>Streptophyta</taxon>
        <taxon>Embryophyta</taxon>
        <taxon>Tracheophyta</taxon>
        <taxon>Spermatophyta</taxon>
        <taxon>Magnoliopsida</taxon>
        <taxon>Liliopsida</taxon>
        <taxon>Poales</taxon>
        <taxon>Poaceae</taxon>
        <taxon>PACMAD clade</taxon>
        <taxon>Chloridoideae</taxon>
        <taxon>Cynodonteae</taxon>
        <taxon>Eleusininae</taxon>
        <taxon>Eleusine</taxon>
    </lineage>
</organism>
<name>A0AAV5EY38_ELECO</name>